<dbReference type="Gene3D" id="3.40.640.10">
    <property type="entry name" value="Type I PLP-dependent aspartate aminotransferase-like (Major domain)"/>
    <property type="match status" value="1"/>
</dbReference>
<dbReference type="InterPro" id="IPR050087">
    <property type="entry name" value="AON_synthase_class-II"/>
</dbReference>
<dbReference type="SUPFAM" id="SSF53383">
    <property type="entry name" value="PLP-dependent transferases"/>
    <property type="match status" value="1"/>
</dbReference>
<evidence type="ECO:0000256" key="2">
    <source>
        <dbReference type="ARBA" id="ARBA00010008"/>
    </source>
</evidence>
<dbReference type="PANTHER" id="PTHR13693:SF77">
    <property type="entry name" value="8-AMINO-7-OXONONANOATE SYNTHASE"/>
    <property type="match status" value="1"/>
</dbReference>
<keyword evidence="4" id="KW-0663">Pyridoxal phosphate</keyword>
<sequence>MEGKKILSQRLHAALDKRDQDKRLINPPDPSTVAQMVDFGSNDTLSLSTSGALTRSFLDQLQNNQGFILGSTSTRIFEGTTQYLEDLESYLAQFHNAESALFFNSGFDANVALWSTITQPGDFVLYDQYVHASIHDGMKSGRAKTIEFAHNDCASFRHCLGSLRDQNPSIADGSRVVFVALESFYSMDGDEVPIHELLDIAKDTLARKNYIFSVDEAHSNGLLGPNGAGFISHHGLEKEIGLRVHTFGKALGSNGAVLLAEPTIKFTLINYARNIIFSTAPSFVTLAAVKAGYEILASEDGEQRRRTLQENIRHFQKTFLNHPQWAAIKKEGIIYIPNEDSWDSELYRAPIIPLVTRPNESTELARHMHQSKFWANPVRYPIVPKGLDRVRISIHVDHTKKQIEDVIDVIMEWASCQAKQEPTCSL</sequence>
<organism evidence="6 7">
    <name type="scientific">Penicillium coprophilum</name>
    <dbReference type="NCBI Taxonomy" id="36646"/>
    <lineage>
        <taxon>Eukaryota</taxon>
        <taxon>Fungi</taxon>
        <taxon>Dikarya</taxon>
        <taxon>Ascomycota</taxon>
        <taxon>Pezizomycotina</taxon>
        <taxon>Eurotiomycetes</taxon>
        <taxon>Eurotiomycetidae</taxon>
        <taxon>Eurotiales</taxon>
        <taxon>Aspergillaceae</taxon>
        <taxon>Penicillium</taxon>
    </lineage>
</organism>
<dbReference type="InterPro" id="IPR015424">
    <property type="entry name" value="PyrdxlP-dep_Trfase"/>
</dbReference>
<evidence type="ECO:0000313" key="6">
    <source>
        <dbReference type="EMBL" id="OQE39946.1"/>
    </source>
</evidence>
<dbReference type="PANTHER" id="PTHR13693">
    <property type="entry name" value="CLASS II AMINOTRANSFERASE/8-AMINO-7-OXONONANOATE SYNTHASE"/>
    <property type="match status" value="1"/>
</dbReference>
<evidence type="ECO:0000256" key="3">
    <source>
        <dbReference type="ARBA" id="ARBA00022679"/>
    </source>
</evidence>
<reference evidence="7" key="1">
    <citation type="journal article" date="2017" name="Nat. Microbiol.">
        <title>Global analysis of biosynthetic gene clusters reveals vast potential of secondary metabolite production in Penicillium species.</title>
        <authorList>
            <person name="Nielsen J.C."/>
            <person name="Grijseels S."/>
            <person name="Prigent S."/>
            <person name="Ji B."/>
            <person name="Dainat J."/>
            <person name="Nielsen K.F."/>
            <person name="Frisvad J.C."/>
            <person name="Workman M."/>
            <person name="Nielsen J."/>
        </authorList>
    </citation>
    <scope>NUCLEOTIDE SEQUENCE [LARGE SCALE GENOMIC DNA]</scope>
    <source>
        <strain evidence="7">IBT 31321</strain>
    </source>
</reference>
<dbReference type="Proteomes" id="UP000191500">
    <property type="component" value="Unassembled WGS sequence"/>
</dbReference>
<dbReference type="Pfam" id="PF00155">
    <property type="entry name" value="Aminotran_1_2"/>
    <property type="match status" value="1"/>
</dbReference>
<gene>
    <name evidence="6" type="ORF">PENCOP_c006G04932</name>
</gene>
<dbReference type="STRING" id="36646.A0A1V6UND7"/>
<accession>A0A1V6UND7</accession>
<keyword evidence="3" id="KW-0808">Transferase</keyword>
<evidence type="ECO:0000256" key="1">
    <source>
        <dbReference type="ARBA" id="ARBA00001933"/>
    </source>
</evidence>
<dbReference type="InterPro" id="IPR015421">
    <property type="entry name" value="PyrdxlP-dep_Trfase_major"/>
</dbReference>
<protein>
    <recommendedName>
        <fullName evidence="5">Aminotransferase class I/classII large domain-containing protein</fullName>
    </recommendedName>
</protein>
<proteinExistence type="inferred from homology"/>
<dbReference type="GO" id="GO:0009102">
    <property type="term" value="P:biotin biosynthetic process"/>
    <property type="evidence" value="ECO:0007669"/>
    <property type="project" value="TreeGrafter"/>
</dbReference>
<dbReference type="Gene3D" id="3.90.1150.10">
    <property type="entry name" value="Aspartate Aminotransferase, domain 1"/>
    <property type="match status" value="1"/>
</dbReference>
<evidence type="ECO:0000313" key="7">
    <source>
        <dbReference type="Proteomes" id="UP000191500"/>
    </source>
</evidence>
<dbReference type="EMBL" id="MDDG01000006">
    <property type="protein sequence ID" value="OQE39946.1"/>
    <property type="molecule type" value="Genomic_DNA"/>
</dbReference>
<dbReference type="GO" id="GO:0016740">
    <property type="term" value="F:transferase activity"/>
    <property type="evidence" value="ECO:0007669"/>
    <property type="project" value="UniProtKB-KW"/>
</dbReference>
<evidence type="ECO:0000259" key="5">
    <source>
        <dbReference type="Pfam" id="PF00155"/>
    </source>
</evidence>
<comment type="cofactor">
    <cofactor evidence="1">
        <name>pyridoxal 5'-phosphate</name>
        <dbReference type="ChEBI" id="CHEBI:597326"/>
    </cofactor>
</comment>
<feature type="domain" description="Aminotransferase class I/classII large" evidence="5">
    <location>
        <begin position="35"/>
        <end position="410"/>
    </location>
</feature>
<comment type="caution">
    <text evidence="6">The sequence shown here is derived from an EMBL/GenBank/DDBJ whole genome shotgun (WGS) entry which is preliminary data.</text>
</comment>
<comment type="similarity">
    <text evidence="2">Belongs to the class-II pyridoxal-phosphate-dependent aminotransferase family. BioF subfamily.</text>
</comment>
<dbReference type="InterPro" id="IPR015422">
    <property type="entry name" value="PyrdxlP-dep_Trfase_small"/>
</dbReference>
<keyword evidence="7" id="KW-1185">Reference proteome</keyword>
<dbReference type="InterPro" id="IPR004839">
    <property type="entry name" value="Aminotransferase_I/II_large"/>
</dbReference>
<dbReference type="AlphaFoldDB" id="A0A1V6UND7"/>
<evidence type="ECO:0000256" key="4">
    <source>
        <dbReference type="ARBA" id="ARBA00022898"/>
    </source>
</evidence>
<dbReference type="GO" id="GO:0030170">
    <property type="term" value="F:pyridoxal phosphate binding"/>
    <property type="evidence" value="ECO:0007669"/>
    <property type="project" value="InterPro"/>
</dbReference>
<name>A0A1V6UND7_9EURO</name>